<keyword evidence="2" id="KW-0472">Membrane</keyword>
<organism evidence="3 4">
    <name type="scientific">Asticcacaulis excentricus (strain ATCC 15261 / DSM 4724 / KCTC 12464 / NCIMB 9791 / VKM B-1370 / CB 48)</name>
    <dbReference type="NCBI Taxonomy" id="573065"/>
    <lineage>
        <taxon>Bacteria</taxon>
        <taxon>Pseudomonadati</taxon>
        <taxon>Pseudomonadota</taxon>
        <taxon>Alphaproteobacteria</taxon>
        <taxon>Caulobacterales</taxon>
        <taxon>Caulobacteraceae</taxon>
        <taxon>Asticcacaulis</taxon>
    </lineage>
</organism>
<dbReference type="EMBL" id="CP002398">
    <property type="protein sequence ID" value="ADU15396.1"/>
    <property type="molecule type" value="Genomic_DNA"/>
</dbReference>
<proteinExistence type="predicted"/>
<evidence type="ECO:0000256" key="2">
    <source>
        <dbReference type="SAM" id="Phobius"/>
    </source>
</evidence>
<dbReference type="KEGG" id="aex:Astex_3786"/>
<geneLocation type="plasmid" evidence="3 4">
    <name>pASTEX02</name>
</geneLocation>
<gene>
    <name evidence="3" type="ordered locus">Astex_3786</name>
</gene>
<keyword evidence="2" id="KW-0812">Transmembrane</keyword>
<evidence type="ECO:0000256" key="1">
    <source>
        <dbReference type="SAM" id="MobiDB-lite"/>
    </source>
</evidence>
<dbReference type="CDD" id="cd16430">
    <property type="entry name" value="TraB"/>
    <property type="match status" value="1"/>
</dbReference>
<dbReference type="HOGENOM" id="CLU_050212_0_0_5"/>
<dbReference type="Proteomes" id="UP000001492">
    <property type="component" value="Plasmid pASTEX02"/>
</dbReference>
<dbReference type="OrthoDB" id="15544at2"/>
<feature type="region of interest" description="Disordered" evidence="1">
    <location>
        <begin position="1"/>
        <end position="21"/>
    </location>
</feature>
<evidence type="ECO:0000313" key="3">
    <source>
        <dbReference type="EMBL" id="ADU15396.1"/>
    </source>
</evidence>
<dbReference type="AlphaFoldDB" id="E8RVX4"/>
<dbReference type="Pfam" id="PF03743">
    <property type="entry name" value="TrbI"/>
    <property type="match status" value="1"/>
</dbReference>
<evidence type="ECO:0000313" key="4">
    <source>
        <dbReference type="Proteomes" id="UP000001492"/>
    </source>
</evidence>
<sequence length="442" mass="47053">MDGISTPPAEEATDERVVSPNAEAKKNSTLLWASIIGVAAVLGGFAVYSAVFPPDPKPKQKLTKEEAVRIKGTASVASGVPISPTAENAQLKSERSDMDARLRQLEAENAALSAERDTLNSRNLQDREEAYQMLQAERDRRGGSDPHPTRGYPTEAADGAGFSPTPNPAPSLQPDANGKERPRRSFRTVSMNASSAGNGELAAQPVAQKASAVTDRIETFDPSEYVPPNSYATARVLVGVDMQTGVSGNSDPKPVLLRIRTPAFGVGMDGKFQSSDLRGCTINGAAYAELSSEKVYVKLQRITCEGKNGKFLTSPVEGYVTYKGKTGVRGKVVRREGDYASKAFIAGTFQGLGQAMEKNVQGTISGKFGESDAGSIINARPLSSGEIGQASVGSGVSNAGGMLADYYIKRAEQYQPVIEMPTGIDVEIVFLAGFRFKETTRK</sequence>
<accession>E8RVX4</accession>
<protein>
    <submittedName>
        <fullName evidence="3">Conjugation TrbI family protein</fullName>
    </submittedName>
</protein>
<dbReference type="RefSeq" id="WP_013481209.1">
    <property type="nucleotide sequence ID" value="NC_014819.1"/>
</dbReference>
<keyword evidence="2" id="KW-1133">Transmembrane helix</keyword>
<feature type="compositionally biased region" description="Basic and acidic residues" evidence="1">
    <location>
        <begin position="136"/>
        <end position="148"/>
    </location>
</feature>
<feature type="region of interest" description="Disordered" evidence="1">
    <location>
        <begin position="78"/>
        <end position="98"/>
    </location>
</feature>
<reference evidence="4" key="1">
    <citation type="submission" date="2010-12" db="EMBL/GenBank/DDBJ databases">
        <title>Complete sequence of plasmid 2 of Asticcacaulis excentricus CB 48.</title>
        <authorList>
            <consortium name="US DOE Joint Genome Institute"/>
            <person name="Lucas S."/>
            <person name="Copeland A."/>
            <person name="Lapidus A."/>
            <person name="Cheng J.-F."/>
            <person name="Bruce D."/>
            <person name="Goodwin L."/>
            <person name="Pitluck S."/>
            <person name="Teshima H."/>
            <person name="Davenport K."/>
            <person name="Detter J.C."/>
            <person name="Han C."/>
            <person name="Tapia R."/>
            <person name="Land M."/>
            <person name="Hauser L."/>
            <person name="Jeffries C."/>
            <person name="Kyrpides N."/>
            <person name="Ivanova N."/>
            <person name="Ovchinnikova G."/>
            <person name="Brun Y.V."/>
            <person name="Woyke T."/>
        </authorList>
    </citation>
    <scope>NUCLEOTIDE SEQUENCE [LARGE SCALE GENOMIC DNA]</scope>
    <source>
        <strain evidence="4">ATCC 15261 / DSM 4724 / KCTC 12464 / NCIMB 9791 / VKM B-1370 / CB 48</strain>
        <plasmid evidence="4">pASTEX02</plasmid>
    </source>
</reference>
<dbReference type="InterPro" id="IPR005498">
    <property type="entry name" value="T4SS_VirB10/TraB/TrbI"/>
</dbReference>
<name>E8RVX4_ASTEC</name>
<feature type="transmembrane region" description="Helical" evidence="2">
    <location>
        <begin position="30"/>
        <end position="51"/>
    </location>
</feature>
<keyword evidence="4" id="KW-1185">Reference proteome</keyword>
<keyword evidence="3" id="KW-0614">Plasmid</keyword>
<feature type="region of interest" description="Disordered" evidence="1">
    <location>
        <begin position="136"/>
        <end position="183"/>
    </location>
</feature>